<dbReference type="Pfam" id="PF00084">
    <property type="entry name" value="Sushi"/>
    <property type="match status" value="6"/>
</dbReference>
<proteinExistence type="predicted"/>
<dbReference type="SMART" id="SM00032">
    <property type="entry name" value="CCP"/>
    <property type="match status" value="7"/>
</dbReference>
<evidence type="ECO:0000313" key="9">
    <source>
        <dbReference type="EMBL" id="CAD5125948.1"/>
    </source>
</evidence>
<evidence type="ECO:0000256" key="7">
    <source>
        <dbReference type="SAM" id="SignalP"/>
    </source>
</evidence>
<dbReference type="PROSITE" id="PS50923">
    <property type="entry name" value="SUSHI"/>
    <property type="match status" value="5"/>
</dbReference>
<keyword evidence="10" id="KW-1185">Reference proteome</keyword>
<feature type="domain" description="Sushi" evidence="8">
    <location>
        <begin position="401"/>
        <end position="460"/>
    </location>
</feature>
<comment type="caution">
    <text evidence="9">The sequence shown here is derived from an EMBL/GenBank/DDBJ whole genome shotgun (WGS) entry which is preliminary data.</text>
</comment>
<dbReference type="InterPro" id="IPR035976">
    <property type="entry name" value="Sushi/SCR/CCP_sf"/>
</dbReference>
<organism evidence="9 10">
    <name type="scientific">Dimorphilus gyrociliatus</name>
    <dbReference type="NCBI Taxonomy" id="2664684"/>
    <lineage>
        <taxon>Eukaryota</taxon>
        <taxon>Metazoa</taxon>
        <taxon>Spiralia</taxon>
        <taxon>Lophotrochozoa</taxon>
        <taxon>Annelida</taxon>
        <taxon>Polychaeta</taxon>
        <taxon>Polychaeta incertae sedis</taxon>
        <taxon>Dinophilidae</taxon>
        <taxon>Dimorphilus</taxon>
    </lineage>
</organism>
<feature type="domain" description="Sushi" evidence="8">
    <location>
        <begin position="563"/>
        <end position="623"/>
    </location>
</feature>
<dbReference type="PANTHER" id="PTHR46393">
    <property type="entry name" value="SUSHI DOMAIN-CONTAINING PROTEIN"/>
    <property type="match status" value="1"/>
</dbReference>
<dbReference type="InterPro" id="IPR016186">
    <property type="entry name" value="C-type_lectin-like/link_sf"/>
</dbReference>
<dbReference type="InterPro" id="IPR000436">
    <property type="entry name" value="Sushi_SCR_CCP_dom"/>
</dbReference>
<dbReference type="Proteomes" id="UP000549394">
    <property type="component" value="Unassembled WGS sequence"/>
</dbReference>
<feature type="domain" description="Sushi" evidence="8">
    <location>
        <begin position="807"/>
        <end position="872"/>
    </location>
</feature>
<evidence type="ECO:0000256" key="2">
    <source>
        <dbReference type="ARBA" id="ARBA00022729"/>
    </source>
</evidence>
<feature type="disulfide bond" evidence="6">
    <location>
        <begin position="715"/>
        <end position="742"/>
    </location>
</feature>
<keyword evidence="3" id="KW-0677">Repeat</keyword>
<comment type="caution">
    <text evidence="6">Lacks conserved residue(s) required for the propagation of feature annotation.</text>
</comment>
<evidence type="ECO:0000256" key="5">
    <source>
        <dbReference type="ARBA" id="ARBA00023180"/>
    </source>
</evidence>
<reference evidence="9 10" key="1">
    <citation type="submission" date="2020-08" db="EMBL/GenBank/DDBJ databases">
        <authorList>
            <person name="Hejnol A."/>
        </authorList>
    </citation>
    <scope>NUCLEOTIDE SEQUENCE [LARGE SCALE GENOMIC DNA]</scope>
</reference>
<keyword evidence="4 6" id="KW-1015">Disulfide bond</keyword>
<feature type="signal peptide" evidence="7">
    <location>
        <begin position="1"/>
        <end position="26"/>
    </location>
</feature>
<accession>A0A7I8WCP0</accession>
<evidence type="ECO:0000256" key="4">
    <source>
        <dbReference type="ARBA" id="ARBA00023157"/>
    </source>
</evidence>
<dbReference type="SUPFAM" id="SSF56436">
    <property type="entry name" value="C-type lectin-like"/>
    <property type="match status" value="1"/>
</dbReference>
<evidence type="ECO:0000313" key="10">
    <source>
        <dbReference type="Proteomes" id="UP000549394"/>
    </source>
</evidence>
<dbReference type="EMBL" id="CAJFCJ010000030">
    <property type="protein sequence ID" value="CAD5125948.1"/>
    <property type="molecule type" value="Genomic_DNA"/>
</dbReference>
<dbReference type="PANTHER" id="PTHR46393:SF7">
    <property type="entry name" value="COMPLEMENT C2"/>
    <property type="match status" value="1"/>
</dbReference>
<feature type="disulfide bond" evidence="6">
    <location>
        <begin position="565"/>
        <end position="608"/>
    </location>
</feature>
<gene>
    <name evidence="9" type="ORF">DGYR_LOCUS13241</name>
</gene>
<sequence length="876" mass="99229">MNYFIPALTFLTVIVLSIHRLETTNSLECNLSNPTIINGRLYCVAKKSIPMTDSAGFCSSVKDAHATFALTFPNNLTSYQQLVTSKLLHPEKSTKVKYKKIRLPLMQIPKGSGNWIWPDCTVLNPDLADAVGWTKQENDKGDCAMIDLKEPFKWKAKDCSKKDKVFILCSQVLNSTCTYKVNYNNYEFCIINDAFRKSESKDICTNLGYNLMEMDGQVWENTYKHICTIDPKLKFALELKTESFFLGMHMKNNDVRFDSDDSLIDNNWKWKSSQPKASSNGIDCVIGSDELMIVNCSTKNYVLCVNDSRTNVISKSTTTMLINTAETSQLWEKTKLTKTATKPIVTTQVALGTQENYSSETSTIPNEITENDLWGSKSTTIDELAKTARPIDAVPKDGTTTTCTNLERSMGENLADKYKVGSVITITCPPDKVLPDGSRFRTLECLSNGRWSSRLQDCIEVRCQHGSKEYRVNDVIEKQCPDGLNLYKVKCTSLGKWSLSSWCPLSDCGIYPFFPNTKLLQLKTKAIYKCIEGHEYPDLTNEKTINCNENGWSTLKFSCQGKKQCPHIPKFKEMRLSKENTAYGNVIKASCREGYKFKDGRLSIFIKCLATKKWNDTLSDCQIIMCQDPSNVTNAIIKFPQPQYFLNYQIEYVCRNGYKFLTGFTSTTVKCLETGNWDGIPTACTMQRCTHPPDYKNTVKLFDNANQGSIVNYTCNDGYRSITANYLICSNELEWKGEYPACEKVKCDNFPIVENAKYSTNLTYYGSIVSLSCNKGYKFSHSSTDILQLKCMKTGKLNYKDVKCEKVNCKIPILDENTLLNVYRETKMFYYGDVIQINCTSGFKFPSTSSSRQLIACNENSTWTPVFYNCTGLTSF</sequence>
<feature type="chain" id="PRO_5029711195" evidence="7">
    <location>
        <begin position="27"/>
        <end position="876"/>
    </location>
</feature>
<evidence type="ECO:0000259" key="8">
    <source>
        <dbReference type="PROSITE" id="PS50923"/>
    </source>
</evidence>
<dbReference type="InterPro" id="IPR016187">
    <property type="entry name" value="CTDL_fold"/>
</dbReference>
<dbReference type="Gene3D" id="2.10.70.10">
    <property type="entry name" value="Complement Module, domain 1"/>
    <property type="match status" value="6"/>
</dbReference>
<dbReference type="SUPFAM" id="SSF57535">
    <property type="entry name" value="Complement control module/SCR domain"/>
    <property type="match status" value="6"/>
</dbReference>
<name>A0A7I8WCP0_9ANNE</name>
<keyword evidence="5" id="KW-0325">Glycoprotein</keyword>
<dbReference type="AlphaFoldDB" id="A0A7I8WCP0"/>
<evidence type="ECO:0000256" key="3">
    <source>
        <dbReference type="ARBA" id="ARBA00022737"/>
    </source>
</evidence>
<keyword evidence="1 6" id="KW-0768">Sushi</keyword>
<feature type="domain" description="Sushi" evidence="8">
    <location>
        <begin position="687"/>
        <end position="744"/>
    </location>
</feature>
<keyword evidence="2 7" id="KW-0732">Signal</keyword>
<dbReference type="OrthoDB" id="6159920at2759"/>
<dbReference type="CDD" id="cd00033">
    <property type="entry name" value="CCP"/>
    <property type="match status" value="4"/>
</dbReference>
<evidence type="ECO:0000256" key="6">
    <source>
        <dbReference type="PROSITE-ProRule" id="PRU00302"/>
    </source>
</evidence>
<feature type="domain" description="Sushi" evidence="8">
    <location>
        <begin position="624"/>
        <end position="686"/>
    </location>
</feature>
<evidence type="ECO:0000256" key="1">
    <source>
        <dbReference type="ARBA" id="ARBA00022659"/>
    </source>
</evidence>
<protein>
    <submittedName>
        <fullName evidence="9">DgyrCDS14127</fullName>
    </submittedName>
</protein>
<dbReference type="Gene3D" id="3.10.100.10">
    <property type="entry name" value="Mannose-Binding Protein A, subunit A"/>
    <property type="match status" value="1"/>
</dbReference>